<proteinExistence type="predicted"/>
<feature type="domain" description="Aldehyde dehydrogenase" evidence="3">
    <location>
        <begin position="7"/>
        <end position="417"/>
    </location>
</feature>
<evidence type="ECO:0000313" key="4">
    <source>
        <dbReference type="EMBL" id="WIY48916.1"/>
    </source>
</evidence>
<accession>A0ABY9APQ3</accession>
<feature type="compositionally biased region" description="Polar residues" evidence="2">
    <location>
        <begin position="1"/>
        <end position="11"/>
    </location>
</feature>
<dbReference type="InterPro" id="IPR016163">
    <property type="entry name" value="Ald_DH_C"/>
</dbReference>
<dbReference type="EMBL" id="CP127363">
    <property type="protein sequence ID" value="WIY48916.1"/>
    <property type="molecule type" value="Genomic_DNA"/>
</dbReference>
<dbReference type="InterPro" id="IPR044151">
    <property type="entry name" value="ALDH_KGSADH"/>
</dbReference>
<dbReference type="InterPro" id="IPR015590">
    <property type="entry name" value="Aldehyde_DH_dom"/>
</dbReference>
<dbReference type="Pfam" id="PF00171">
    <property type="entry name" value="Aldedh"/>
    <property type="match status" value="1"/>
</dbReference>
<dbReference type="RefSeq" id="WP_011793305.1">
    <property type="nucleotide sequence ID" value="NZ_CP023687.1"/>
</dbReference>
<organism evidence="4 5">
    <name type="scientific">Paracidovorax citrulli</name>
    <name type="common">Acidovorax citrulli</name>
    <dbReference type="NCBI Taxonomy" id="80869"/>
    <lineage>
        <taxon>Bacteria</taxon>
        <taxon>Pseudomonadati</taxon>
        <taxon>Pseudomonadota</taxon>
        <taxon>Betaproteobacteria</taxon>
        <taxon>Burkholderiales</taxon>
        <taxon>Comamonadaceae</taxon>
        <taxon>Paracidovorax</taxon>
    </lineage>
</organism>
<gene>
    <name evidence="4" type="ORF">QRO08_24400</name>
</gene>
<reference evidence="4 5" key="1">
    <citation type="submission" date="2023-06" db="EMBL/GenBank/DDBJ databases">
        <authorList>
            <person name="Ham H."/>
            <person name="Park D.S."/>
        </authorList>
    </citation>
    <scope>NUCLEOTIDE SEQUENCE [LARGE SCALE GENOMIC DNA]</scope>
    <source>
        <strain evidence="4 5">KACC 17005</strain>
    </source>
</reference>
<dbReference type="InterPro" id="IPR050740">
    <property type="entry name" value="Aldehyde_DH_Superfamily"/>
</dbReference>
<feature type="region of interest" description="Disordered" evidence="2">
    <location>
        <begin position="1"/>
        <end position="22"/>
    </location>
</feature>
<evidence type="ECO:0000259" key="3">
    <source>
        <dbReference type="Pfam" id="PF00171"/>
    </source>
</evidence>
<dbReference type="PANTHER" id="PTHR43353">
    <property type="entry name" value="SUCCINATE-SEMIALDEHYDE DEHYDROGENASE, MITOCHONDRIAL"/>
    <property type="match status" value="1"/>
</dbReference>
<dbReference type="PANTHER" id="PTHR43353:SF3">
    <property type="entry name" value="ALDEHYDE DEHYDROGENASE-RELATED"/>
    <property type="match status" value="1"/>
</dbReference>
<evidence type="ECO:0000256" key="2">
    <source>
        <dbReference type="SAM" id="MobiDB-lite"/>
    </source>
</evidence>
<keyword evidence="1" id="KW-0560">Oxidoreductase</keyword>
<evidence type="ECO:0000313" key="5">
    <source>
        <dbReference type="Proteomes" id="UP001242732"/>
    </source>
</evidence>
<name>A0ABY9APQ3_PARCI</name>
<dbReference type="SUPFAM" id="SSF53720">
    <property type="entry name" value="ALDH-like"/>
    <property type="match status" value="1"/>
</dbReference>
<dbReference type="Gene3D" id="3.40.605.10">
    <property type="entry name" value="Aldehyde Dehydrogenase, Chain A, domain 1"/>
    <property type="match status" value="1"/>
</dbReference>
<sequence>MTTPDTLQSIDARTGQPGGDAWDASTPAAIDAAVAAAAQAADAFAARSAADRAGLLRALADALESQRETLVPIADRETALGPARLNGELDRTAFQLRGFATELERGAAHAVVDDPAVAGAPPAGRPHLTRVRVPVGPVAMFSASNFPFAFSVLGGDTASALAAGCPVVVKAHPAHPELSRRTARLARQVVAAQGLPEGVFQFVEGGSVATGVQLVQAPAIAAVAFTGSFKGGTALARVAAERPRPIPFYSELGSVNPLVALPAALQTRGAALAETLAGSICLGAGQFCTSPGVIVVRRDAPGDAFVQTLADKLQALAPHAMLSAGIRAHFDHGVSAWKAHGKVRPLVDGTAAPGATPRPFLAEVQAVDFIADAALHEEVFGSAALVVRTGSARETIDVLRAVGGSLTVTLWGADDDTEDNRALVRAATQVAGRVLFAGVPTGVAVTAAQHHGGPYPASTAPFTTSVGYAAMDRFLRPVALQDAPGWLAARNGVPC</sequence>
<dbReference type="InterPro" id="IPR016162">
    <property type="entry name" value="Ald_DH_N"/>
</dbReference>
<protein>
    <submittedName>
        <fullName evidence="4">Aldehyde dehydrogenase (NADP(+))</fullName>
    </submittedName>
</protein>
<dbReference type="InterPro" id="IPR016161">
    <property type="entry name" value="Ald_DH/histidinol_DH"/>
</dbReference>
<dbReference type="Gene3D" id="3.40.309.10">
    <property type="entry name" value="Aldehyde Dehydrogenase, Chain A, domain 2"/>
    <property type="match status" value="1"/>
</dbReference>
<evidence type="ECO:0000256" key="1">
    <source>
        <dbReference type="ARBA" id="ARBA00023002"/>
    </source>
</evidence>
<keyword evidence="5" id="KW-1185">Reference proteome</keyword>
<dbReference type="Proteomes" id="UP001242732">
    <property type="component" value="Chromosome"/>
</dbReference>
<dbReference type="CDD" id="cd07129">
    <property type="entry name" value="ALDH_KGSADH"/>
    <property type="match status" value="1"/>
</dbReference>